<keyword evidence="1" id="KW-0472">Membrane</keyword>
<dbReference type="PANTHER" id="PTHR30273:SF2">
    <property type="entry name" value="PROTEIN FECR"/>
    <property type="match status" value="1"/>
</dbReference>
<proteinExistence type="predicted"/>
<keyword evidence="1" id="KW-0812">Transmembrane</keyword>
<keyword evidence="4" id="KW-1185">Reference proteome</keyword>
<dbReference type="PIRSF" id="PIRSF018266">
    <property type="entry name" value="FecR"/>
    <property type="match status" value="1"/>
</dbReference>
<evidence type="ECO:0000313" key="3">
    <source>
        <dbReference type="EMBL" id="MBC3940166.1"/>
    </source>
</evidence>
<name>A0ABR7AI83_9SPHN</name>
<dbReference type="PANTHER" id="PTHR30273">
    <property type="entry name" value="PERIPLASMIC SIGNAL SENSOR AND SIGMA FACTOR ACTIVATOR FECR-RELATED"/>
    <property type="match status" value="1"/>
</dbReference>
<dbReference type="InterPro" id="IPR006860">
    <property type="entry name" value="FecR"/>
</dbReference>
<comment type="caution">
    <text evidence="3">The sequence shown here is derived from an EMBL/GenBank/DDBJ whole genome shotgun (WGS) entry which is preliminary data.</text>
</comment>
<evidence type="ECO:0000256" key="1">
    <source>
        <dbReference type="SAM" id="Phobius"/>
    </source>
</evidence>
<reference evidence="3 4" key="1">
    <citation type="submission" date="2020-08" db="EMBL/GenBank/DDBJ databases">
        <title>Putative novel bacterial strains isolated from necrotic wheat leaf tissues caused by Xanthomonas translucens.</title>
        <authorList>
            <person name="Tambong J.T."/>
        </authorList>
    </citation>
    <scope>NUCLEOTIDE SEQUENCE [LARGE SCALE GENOMIC DNA]</scope>
    <source>
        <strain evidence="4">DOAB 1063</strain>
    </source>
</reference>
<keyword evidence="1" id="KW-1133">Transmembrane helix</keyword>
<dbReference type="RefSeq" id="WP_187501975.1">
    <property type="nucleotide sequence ID" value="NZ_CP162536.1"/>
</dbReference>
<evidence type="ECO:0000259" key="2">
    <source>
        <dbReference type="Pfam" id="PF04773"/>
    </source>
</evidence>
<feature type="transmembrane region" description="Helical" evidence="1">
    <location>
        <begin position="93"/>
        <end position="112"/>
    </location>
</feature>
<dbReference type="Pfam" id="PF04773">
    <property type="entry name" value="FecR"/>
    <property type="match status" value="1"/>
</dbReference>
<gene>
    <name evidence="3" type="ORF">H8S47_00530</name>
</gene>
<feature type="domain" description="FecR protein" evidence="2">
    <location>
        <begin position="118"/>
        <end position="210"/>
    </location>
</feature>
<dbReference type="InterPro" id="IPR012373">
    <property type="entry name" value="Ferrdict_sens_TM"/>
</dbReference>
<dbReference type="Proteomes" id="UP000597613">
    <property type="component" value="Unassembled WGS sequence"/>
</dbReference>
<evidence type="ECO:0000313" key="4">
    <source>
        <dbReference type="Proteomes" id="UP000597613"/>
    </source>
</evidence>
<sequence>MTAPRSDEDMVVEWCLRLSDGSMSSEDRDKLHDWLAGDATRGERLGAALAVWDAVDADADAPEMLALRREALGAVHRAGQRRWLRTKFVSQPILWAIAAALLLTLALGSLLWRQDGRDEYRTGIGERRVIALADGSRLSLDADSVVTVSFTAQRRNVVLERGRARFKVAKDPLRPFAVRSGRNMVVATGTEFSVERLSREVRVALFEGRVAVLRDTPQGQTSEIVRRDGRSVTAERALTPGYEIGLPVAGTIGSIGPVIGPMGGGEGWGAEQISFTSETLGTAAERINRYAERRRITVDPGVADVRISGVFNVGDVDAFAQAIAATFPVDATVDDAEIRLRRRR</sequence>
<dbReference type="EMBL" id="JACONT010000001">
    <property type="protein sequence ID" value="MBC3940166.1"/>
    <property type="molecule type" value="Genomic_DNA"/>
</dbReference>
<dbReference type="Gene3D" id="2.60.120.1440">
    <property type="match status" value="1"/>
</dbReference>
<accession>A0ABR7AI83</accession>
<protein>
    <submittedName>
        <fullName evidence="3">FecR domain-containing protein</fullName>
    </submittedName>
</protein>
<organism evidence="3 4">
    <name type="scientific">Sphingomonas albertensis</name>
    <dbReference type="NCBI Taxonomy" id="2762591"/>
    <lineage>
        <taxon>Bacteria</taxon>
        <taxon>Pseudomonadati</taxon>
        <taxon>Pseudomonadota</taxon>
        <taxon>Alphaproteobacteria</taxon>
        <taxon>Sphingomonadales</taxon>
        <taxon>Sphingomonadaceae</taxon>
        <taxon>Sphingomonas</taxon>
    </lineage>
</organism>